<comment type="caution">
    <text evidence="4">The sequence shown here is derived from an EMBL/GenBank/DDBJ whole genome shotgun (WGS) entry which is preliminary data.</text>
</comment>
<keyword evidence="2" id="KW-0732">Signal</keyword>
<proteinExistence type="inferred from homology"/>
<keyword evidence="5" id="KW-1185">Reference proteome</keyword>
<sequence length="382" mass="43837">MPNKLYRRRHPFRLFFLVQSLTSCQSFIDIPIALDDHLHLVKLTVDALPQMPIVDTGCPLTMFVLQKWYEKRYHPKRCWDLRTLCYDPLPDAPGNPKVNRTIRFPHEGEITIFDHHGMFEIDHDDIGDFKFGLICDKQDLSDVSGEPHSLFGLGLRPHGEAHMSIIEQLYDKGKVNELSFSIYLEPSRSYLYAGLLRMGGSDHQKYIRPMQYAPITNDWEWAVHIDYVDVNHNRVPAFGDKAYVDTGTNYVHVPAQYWQTFRGYLEKASGLRLGVIEPEGIFTLACANIAALPDIHFGVRGFQSTFRFTIAPAVYVRPLTQVNCYIKFDKSSQNNWIIPNFALVGQYLHFSPHGVGTYERPVIGFAKLKNSKGALMRKSVKE</sequence>
<dbReference type="GO" id="GO:0004190">
    <property type="term" value="F:aspartic-type endopeptidase activity"/>
    <property type="evidence" value="ECO:0007669"/>
    <property type="project" value="InterPro"/>
</dbReference>
<dbReference type="InterPro" id="IPR034164">
    <property type="entry name" value="Pepsin-like_dom"/>
</dbReference>
<gene>
    <name evidence="4" type="ORF">FOL47_005207</name>
</gene>
<dbReference type="Gene3D" id="2.40.70.10">
    <property type="entry name" value="Acid Proteases"/>
    <property type="match status" value="1"/>
</dbReference>
<dbReference type="GO" id="GO:0006508">
    <property type="term" value="P:proteolysis"/>
    <property type="evidence" value="ECO:0007669"/>
    <property type="project" value="InterPro"/>
</dbReference>
<dbReference type="InterPro" id="IPR033121">
    <property type="entry name" value="PEPTIDASE_A1"/>
</dbReference>
<evidence type="ECO:0000259" key="3">
    <source>
        <dbReference type="PROSITE" id="PS51767"/>
    </source>
</evidence>
<feature type="chain" id="PRO_5029581339" description="Peptidase A1 domain-containing protein" evidence="2">
    <location>
        <begin position="27"/>
        <end position="382"/>
    </location>
</feature>
<dbReference type="PROSITE" id="PS51767">
    <property type="entry name" value="PEPTIDASE_A1"/>
    <property type="match status" value="1"/>
</dbReference>
<dbReference type="InterPro" id="IPR021109">
    <property type="entry name" value="Peptidase_aspartic_dom_sf"/>
</dbReference>
<evidence type="ECO:0000256" key="2">
    <source>
        <dbReference type="SAM" id="SignalP"/>
    </source>
</evidence>
<dbReference type="InterPro" id="IPR001461">
    <property type="entry name" value="Aspartic_peptidase_A1"/>
</dbReference>
<feature type="domain" description="Peptidase A1" evidence="3">
    <location>
        <begin position="39"/>
        <end position="366"/>
    </location>
</feature>
<name>A0A7J6LYB0_PERCH</name>
<evidence type="ECO:0000256" key="1">
    <source>
        <dbReference type="ARBA" id="ARBA00007447"/>
    </source>
</evidence>
<dbReference type="EMBL" id="JAAPAO010000291">
    <property type="protein sequence ID" value="KAF4664277.1"/>
    <property type="molecule type" value="Genomic_DNA"/>
</dbReference>
<feature type="signal peptide" evidence="2">
    <location>
        <begin position="1"/>
        <end position="26"/>
    </location>
</feature>
<reference evidence="4 5" key="1">
    <citation type="submission" date="2020-04" db="EMBL/GenBank/DDBJ databases">
        <title>Perkinsus chesapeaki whole genome sequence.</title>
        <authorList>
            <person name="Bogema D.R."/>
        </authorList>
    </citation>
    <scope>NUCLEOTIDE SEQUENCE [LARGE SCALE GENOMIC DNA]</scope>
    <source>
        <strain evidence="4">ATCC PRA-425</strain>
    </source>
</reference>
<protein>
    <recommendedName>
        <fullName evidence="3">Peptidase A1 domain-containing protein</fullName>
    </recommendedName>
</protein>
<dbReference type="SUPFAM" id="SSF50630">
    <property type="entry name" value="Acid proteases"/>
    <property type="match status" value="1"/>
</dbReference>
<dbReference type="Pfam" id="PF00026">
    <property type="entry name" value="Asp"/>
    <property type="match status" value="1"/>
</dbReference>
<dbReference type="AlphaFoldDB" id="A0A7J6LYB0"/>
<dbReference type="PANTHER" id="PTHR47966">
    <property type="entry name" value="BETA-SITE APP-CLEAVING ENZYME, ISOFORM A-RELATED"/>
    <property type="match status" value="1"/>
</dbReference>
<dbReference type="CDD" id="cd05471">
    <property type="entry name" value="pepsin_like"/>
    <property type="match status" value="1"/>
</dbReference>
<accession>A0A7J6LYB0</accession>
<dbReference type="Proteomes" id="UP000591131">
    <property type="component" value="Unassembled WGS sequence"/>
</dbReference>
<comment type="similarity">
    <text evidence="1">Belongs to the peptidase A1 family.</text>
</comment>
<evidence type="ECO:0000313" key="5">
    <source>
        <dbReference type="Proteomes" id="UP000591131"/>
    </source>
</evidence>
<evidence type="ECO:0000313" key="4">
    <source>
        <dbReference type="EMBL" id="KAF4664277.1"/>
    </source>
</evidence>
<dbReference type="PROSITE" id="PS51257">
    <property type="entry name" value="PROKAR_LIPOPROTEIN"/>
    <property type="match status" value="1"/>
</dbReference>
<organism evidence="4 5">
    <name type="scientific">Perkinsus chesapeaki</name>
    <name type="common">Clam parasite</name>
    <name type="synonym">Perkinsus andrewsi</name>
    <dbReference type="NCBI Taxonomy" id="330153"/>
    <lineage>
        <taxon>Eukaryota</taxon>
        <taxon>Sar</taxon>
        <taxon>Alveolata</taxon>
        <taxon>Perkinsozoa</taxon>
        <taxon>Perkinsea</taxon>
        <taxon>Perkinsida</taxon>
        <taxon>Perkinsidae</taxon>
        <taxon>Perkinsus</taxon>
    </lineage>
</organism>
<dbReference type="OrthoDB" id="771136at2759"/>